<evidence type="ECO:0000313" key="2">
    <source>
        <dbReference type="Proteomes" id="UP001163603"/>
    </source>
</evidence>
<dbReference type="EMBL" id="CM047746">
    <property type="protein sequence ID" value="KAJ0020115.1"/>
    <property type="molecule type" value="Genomic_DNA"/>
</dbReference>
<organism evidence="1 2">
    <name type="scientific">Pistacia integerrima</name>
    <dbReference type="NCBI Taxonomy" id="434235"/>
    <lineage>
        <taxon>Eukaryota</taxon>
        <taxon>Viridiplantae</taxon>
        <taxon>Streptophyta</taxon>
        <taxon>Embryophyta</taxon>
        <taxon>Tracheophyta</taxon>
        <taxon>Spermatophyta</taxon>
        <taxon>Magnoliopsida</taxon>
        <taxon>eudicotyledons</taxon>
        <taxon>Gunneridae</taxon>
        <taxon>Pentapetalae</taxon>
        <taxon>rosids</taxon>
        <taxon>malvids</taxon>
        <taxon>Sapindales</taxon>
        <taxon>Anacardiaceae</taxon>
        <taxon>Pistacia</taxon>
    </lineage>
</organism>
<name>A0ACC0XLM6_9ROSI</name>
<reference evidence="2" key="1">
    <citation type="journal article" date="2023" name="G3 (Bethesda)">
        <title>Genome assembly and association tests identify interacting loci associated with vigor, precocity, and sex in interspecific pistachio rootstocks.</title>
        <authorList>
            <person name="Palmer W."/>
            <person name="Jacygrad E."/>
            <person name="Sagayaradj S."/>
            <person name="Cavanaugh K."/>
            <person name="Han R."/>
            <person name="Bertier L."/>
            <person name="Beede B."/>
            <person name="Kafkas S."/>
            <person name="Golino D."/>
            <person name="Preece J."/>
            <person name="Michelmore R."/>
        </authorList>
    </citation>
    <scope>NUCLEOTIDE SEQUENCE [LARGE SCALE GENOMIC DNA]</scope>
</reference>
<keyword evidence="2" id="KW-1185">Reference proteome</keyword>
<proteinExistence type="predicted"/>
<protein>
    <submittedName>
        <fullName evidence="1">Uncharacterized protein</fullName>
    </submittedName>
</protein>
<gene>
    <name evidence="1" type="ORF">Pint_32213</name>
</gene>
<sequence length="73" mass="8576">MMMILSTKMFAMQERWHRHPCSHVHFLTGAWLPEPFLQHRKPCALHAKTSFSEKTKFFEFVGNMGKGRNLQDG</sequence>
<evidence type="ECO:0000313" key="1">
    <source>
        <dbReference type="EMBL" id="KAJ0020115.1"/>
    </source>
</evidence>
<dbReference type="Proteomes" id="UP001163603">
    <property type="component" value="Chromosome 11"/>
</dbReference>
<comment type="caution">
    <text evidence="1">The sequence shown here is derived from an EMBL/GenBank/DDBJ whole genome shotgun (WGS) entry which is preliminary data.</text>
</comment>
<accession>A0ACC0XLM6</accession>